<dbReference type="GO" id="GO:0035251">
    <property type="term" value="F:UDP-glucosyltransferase activity"/>
    <property type="evidence" value="ECO:0007669"/>
    <property type="project" value="TreeGrafter"/>
</dbReference>
<dbReference type="PANTHER" id="PTHR48047:SF8">
    <property type="entry name" value="FLAVONOL 3-O-GLUCOSYLTRANSFERASE UGT89B1"/>
    <property type="match status" value="1"/>
</dbReference>
<keyword evidence="4" id="KW-1185">Reference proteome</keyword>
<comment type="similarity">
    <text evidence="1">Belongs to the UDP-glycosyltransferase family.</text>
</comment>
<dbReference type="InterPro" id="IPR002213">
    <property type="entry name" value="UDP_glucos_trans"/>
</dbReference>
<keyword evidence="2" id="KW-0808">Transferase</keyword>
<dbReference type="Proteomes" id="UP001431209">
    <property type="component" value="Unassembled WGS sequence"/>
</dbReference>
<gene>
    <name evidence="3" type="ORF">AKO1_012019</name>
</gene>
<proteinExistence type="inferred from homology"/>
<evidence type="ECO:0000313" key="4">
    <source>
        <dbReference type="Proteomes" id="UP001431209"/>
    </source>
</evidence>
<dbReference type="EMBL" id="JAOPGA020001235">
    <property type="protein sequence ID" value="KAL0486451.1"/>
    <property type="molecule type" value="Genomic_DNA"/>
</dbReference>
<reference evidence="3 4" key="1">
    <citation type="submission" date="2024-03" db="EMBL/GenBank/DDBJ databases">
        <title>The Acrasis kona genome and developmental transcriptomes reveal deep origins of eukaryotic multicellular pathways.</title>
        <authorList>
            <person name="Sheikh S."/>
            <person name="Fu C.-J."/>
            <person name="Brown M.W."/>
            <person name="Baldauf S.L."/>
        </authorList>
    </citation>
    <scope>NUCLEOTIDE SEQUENCE [LARGE SCALE GENOMIC DNA]</scope>
    <source>
        <strain evidence="3 4">ATCC MYA-3509</strain>
    </source>
</reference>
<dbReference type="Gene3D" id="3.40.50.2000">
    <property type="entry name" value="Glycogen Phosphorylase B"/>
    <property type="match status" value="2"/>
</dbReference>
<accession>A0AAW2ZBB4</accession>
<organism evidence="3 4">
    <name type="scientific">Acrasis kona</name>
    <dbReference type="NCBI Taxonomy" id="1008807"/>
    <lineage>
        <taxon>Eukaryota</taxon>
        <taxon>Discoba</taxon>
        <taxon>Heterolobosea</taxon>
        <taxon>Tetramitia</taxon>
        <taxon>Eutetramitia</taxon>
        <taxon>Acrasidae</taxon>
        <taxon>Acrasis</taxon>
    </lineage>
</organism>
<evidence type="ECO:0000256" key="1">
    <source>
        <dbReference type="ARBA" id="ARBA00009995"/>
    </source>
</evidence>
<sequence>MKQVTHVIGLTMPNAAGHGINFFNVAFAIASDNIQIHALTISSSSANQYMRSCGQPPNSNIIIEVLANGTWEHYKEHSPSKLFEFIFSTKYQNACTSKIQEIKTRYQHDNHRVTTLIVNPLLVGVLASFAEQNHLSLFTLYPNPMYMLTLANACKLDDDMEFGHKFYGIGGVDSEISFCGNDAPDVVSPLMMKFAEAIKFCDGAICSGTNVGIEGANWKQPHLPKHLGSFKESYLIGPLLPQWFVKFLDEPERRVEGLNCLSQDQLGCIDFMDKLPNKSCVFVSVGSHADLSVEQAVLIASTLSDLRVPFVILKRENKEQLVEALEKSNSLSCGYITEWAPQLQILSHPSIKLFISHAGFGSMIEGIFAGVPFITAENAADQFLDSKILLQLGASLGSIAVNKHRRQQDRTDSHPALPDDGGKHIRTLFQRVFASEEGQGMIKEATQRVLEWRSRILRSKEEDSIKHLEKLKQKIEK</sequence>
<dbReference type="Pfam" id="PF00201">
    <property type="entry name" value="UDPGT"/>
    <property type="match status" value="1"/>
</dbReference>
<evidence type="ECO:0000313" key="3">
    <source>
        <dbReference type="EMBL" id="KAL0486451.1"/>
    </source>
</evidence>
<dbReference type="PANTHER" id="PTHR48047">
    <property type="entry name" value="GLYCOSYLTRANSFERASE"/>
    <property type="match status" value="1"/>
</dbReference>
<dbReference type="CDD" id="cd03784">
    <property type="entry name" value="GT1_Gtf-like"/>
    <property type="match status" value="1"/>
</dbReference>
<name>A0AAW2ZBB4_9EUKA</name>
<protein>
    <submittedName>
        <fullName evidence="3">UDP-glycosyltransferase</fullName>
    </submittedName>
</protein>
<evidence type="ECO:0000256" key="2">
    <source>
        <dbReference type="ARBA" id="ARBA00022679"/>
    </source>
</evidence>
<dbReference type="SUPFAM" id="SSF53756">
    <property type="entry name" value="UDP-Glycosyltransferase/glycogen phosphorylase"/>
    <property type="match status" value="1"/>
</dbReference>
<dbReference type="AlphaFoldDB" id="A0AAW2ZBB4"/>
<comment type="caution">
    <text evidence="3">The sequence shown here is derived from an EMBL/GenBank/DDBJ whole genome shotgun (WGS) entry which is preliminary data.</text>
</comment>